<reference evidence="3" key="1">
    <citation type="journal article" date="2019" name="Int. J. Syst. Evol. Microbiol.">
        <title>The Global Catalogue of Microorganisms (GCM) 10K type strain sequencing project: providing services to taxonomists for standard genome sequencing and annotation.</title>
        <authorList>
            <consortium name="The Broad Institute Genomics Platform"/>
            <consortium name="The Broad Institute Genome Sequencing Center for Infectious Disease"/>
            <person name="Wu L."/>
            <person name="Ma J."/>
        </authorList>
    </citation>
    <scope>NUCLEOTIDE SEQUENCE [LARGE SCALE GENOMIC DNA]</scope>
    <source>
        <strain evidence="3">JCM 31486</strain>
    </source>
</reference>
<feature type="compositionally biased region" description="Basic and acidic residues" evidence="1">
    <location>
        <begin position="134"/>
        <end position="145"/>
    </location>
</feature>
<dbReference type="EMBL" id="JBHTIS010002602">
    <property type="protein sequence ID" value="MFD1050093.1"/>
    <property type="molecule type" value="Genomic_DNA"/>
</dbReference>
<protein>
    <submittedName>
        <fullName evidence="2">Uncharacterized protein</fullName>
    </submittedName>
</protein>
<organism evidence="2 3">
    <name type="scientific">Kibdelosporangium lantanae</name>
    <dbReference type="NCBI Taxonomy" id="1497396"/>
    <lineage>
        <taxon>Bacteria</taxon>
        <taxon>Bacillati</taxon>
        <taxon>Actinomycetota</taxon>
        <taxon>Actinomycetes</taxon>
        <taxon>Pseudonocardiales</taxon>
        <taxon>Pseudonocardiaceae</taxon>
        <taxon>Kibdelosporangium</taxon>
    </lineage>
</organism>
<accession>A0ABW3MH66</accession>
<feature type="non-terminal residue" evidence="2">
    <location>
        <position position="194"/>
    </location>
</feature>
<evidence type="ECO:0000256" key="1">
    <source>
        <dbReference type="SAM" id="MobiDB-lite"/>
    </source>
</evidence>
<evidence type="ECO:0000313" key="3">
    <source>
        <dbReference type="Proteomes" id="UP001597045"/>
    </source>
</evidence>
<comment type="caution">
    <text evidence="2">The sequence shown here is derived from an EMBL/GenBank/DDBJ whole genome shotgun (WGS) entry which is preliminary data.</text>
</comment>
<feature type="compositionally biased region" description="Polar residues" evidence="1">
    <location>
        <begin position="151"/>
        <end position="173"/>
    </location>
</feature>
<feature type="region of interest" description="Disordered" evidence="1">
    <location>
        <begin position="134"/>
        <end position="173"/>
    </location>
</feature>
<dbReference type="Proteomes" id="UP001597045">
    <property type="component" value="Unassembled WGS sequence"/>
</dbReference>
<proteinExistence type="predicted"/>
<evidence type="ECO:0000313" key="2">
    <source>
        <dbReference type="EMBL" id="MFD1050093.1"/>
    </source>
</evidence>
<gene>
    <name evidence="2" type="ORF">ACFQ1S_33500</name>
</gene>
<name>A0ABW3MH66_9PSEU</name>
<keyword evidence="3" id="KW-1185">Reference proteome</keyword>
<sequence length="194" mass="19844">MIVYSHFLAAGQVPSSLIGLLDVEVNCCAGIGAAGADAVEVWSDGGRPAADVAFHVMGPAGAGRPHNTVQGNSREVRVRQVGIGGIGQCPEQLVDRSRQLRIVLWAPLSENIGKLRITSPDSSLGQIKGEIEGAGEGKVELESKSPGKSAGTGTDAVNSSTAPADQSTCDEGSSTCNVLGNTPCRIAITILITP</sequence>